<proteinExistence type="predicted"/>
<dbReference type="GO" id="GO:0005829">
    <property type="term" value="C:cytosol"/>
    <property type="evidence" value="ECO:0007669"/>
    <property type="project" value="TreeGrafter"/>
</dbReference>
<dbReference type="PANTHER" id="PTHR30296">
    <property type="entry name" value="UNCHARACTERIZED PROTEIN YKGE"/>
    <property type="match status" value="1"/>
</dbReference>
<protein>
    <submittedName>
        <fullName evidence="2">(Fe-S)-binding protein</fullName>
    </submittedName>
</protein>
<dbReference type="Proteomes" id="UP000653472">
    <property type="component" value="Unassembled WGS sequence"/>
</dbReference>
<evidence type="ECO:0000313" key="2">
    <source>
        <dbReference type="EMBL" id="NKF24620.1"/>
    </source>
</evidence>
<evidence type="ECO:0000259" key="1">
    <source>
        <dbReference type="Pfam" id="PF02754"/>
    </source>
</evidence>
<name>A0A970B8D2_9GAMM</name>
<gene>
    <name evidence="2" type="ORF">G7Y82_20115</name>
</gene>
<dbReference type="GO" id="GO:0016491">
    <property type="term" value="F:oxidoreductase activity"/>
    <property type="evidence" value="ECO:0007669"/>
    <property type="project" value="UniProtKB-ARBA"/>
</dbReference>
<accession>A0A970B8D2</accession>
<dbReference type="PANTHER" id="PTHR30296:SF0">
    <property type="entry name" value="LACTATE UTILIZATION PROTEIN A"/>
    <property type="match status" value="1"/>
</dbReference>
<reference evidence="2" key="1">
    <citation type="submission" date="2020-03" db="EMBL/GenBank/DDBJ databases">
        <title>Solimonas marina sp. nov., isolated from deep seawater of the Pacific Ocean.</title>
        <authorList>
            <person name="Liu X."/>
            <person name="Lai Q."/>
            <person name="Sun F."/>
            <person name="Gai Y."/>
            <person name="Li G."/>
            <person name="Shao Z."/>
        </authorList>
    </citation>
    <scope>NUCLEOTIDE SEQUENCE</scope>
    <source>
        <strain evidence="2">C16B3</strain>
    </source>
</reference>
<feature type="domain" description="Cysteine-rich" evidence="1">
    <location>
        <begin position="11"/>
        <end position="91"/>
    </location>
</feature>
<keyword evidence="3" id="KW-1185">Reference proteome</keyword>
<dbReference type="InterPro" id="IPR004017">
    <property type="entry name" value="Cys_rich_dom"/>
</dbReference>
<organism evidence="2 3">
    <name type="scientific">Solimonas marina</name>
    <dbReference type="NCBI Taxonomy" id="2714601"/>
    <lineage>
        <taxon>Bacteria</taxon>
        <taxon>Pseudomonadati</taxon>
        <taxon>Pseudomonadota</taxon>
        <taxon>Gammaproteobacteria</taxon>
        <taxon>Nevskiales</taxon>
        <taxon>Nevskiaceae</taxon>
        <taxon>Solimonas</taxon>
    </lineage>
</organism>
<dbReference type="AlphaFoldDB" id="A0A970B8D2"/>
<comment type="caution">
    <text evidence="2">The sequence shown here is derived from an EMBL/GenBank/DDBJ whole genome shotgun (WGS) entry which is preliminary data.</text>
</comment>
<sequence length="253" mass="27138">MKPNPAATQVYLFATCVIDLFSPQSGLDVVDVLERLGVTVHFPESQTCCGQPGYTTGFPEEARRVAAAQLDLFPEPWPIIVPSGSCGGMLKHHWPKLFADDAARRAQAENIAARTYEFTDYVVNHLGLELPSGAAPIKVALHTSCSARREMNALPNGRAALAKLPGVELLVHDHESECCGFGGTFSVKHPEISAAMAADKLDAIKATGCDGFVSADCGCLLNLNLTLEKRQDALRGRHIATLIRERMAQGGTA</sequence>
<evidence type="ECO:0000313" key="3">
    <source>
        <dbReference type="Proteomes" id="UP000653472"/>
    </source>
</evidence>
<feature type="domain" description="Cysteine-rich" evidence="1">
    <location>
        <begin position="139"/>
        <end position="223"/>
    </location>
</feature>
<dbReference type="Pfam" id="PF02754">
    <property type="entry name" value="CCG"/>
    <property type="match status" value="2"/>
</dbReference>
<dbReference type="EMBL" id="JAAVXB010000017">
    <property type="protein sequence ID" value="NKF24620.1"/>
    <property type="molecule type" value="Genomic_DNA"/>
</dbReference>
<dbReference type="RefSeq" id="WP_168149929.1">
    <property type="nucleotide sequence ID" value="NZ_JAAVXB010000017.1"/>
</dbReference>